<proteinExistence type="predicted"/>
<name>A0A8J7QG46_9BACT</name>
<dbReference type="RefSeq" id="WP_207859221.1">
    <property type="nucleotide sequence ID" value="NZ_JAFREP010000011.1"/>
</dbReference>
<comment type="caution">
    <text evidence="1">The sequence shown here is derived from an EMBL/GenBank/DDBJ whole genome shotgun (WGS) entry which is preliminary data.</text>
</comment>
<evidence type="ECO:0000313" key="1">
    <source>
        <dbReference type="EMBL" id="MBO1319400.1"/>
    </source>
</evidence>
<dbReference type="PANTHER" id="PTHR38436:SF1">
    <property type="entry name" value="ESTER CYCLASE"/>
    <property type="match status" value="1"/>
</dbReference>
<evidence type="ECO:0000313" key="2">
    <source>
        <dbReference type="Proteomes" id="UP000664417"/>
    </source>
</evidence>
<reference evidence="1" key="1">
    <citation type="submission" date="2021-03" db="EMBL/GenBank/DDBJ databases">
        <authorList>
            <person name="Wang G."/>
        </authorList>
    </citation>
    <scope>NUCLEOTIDE SEQUENCE</scope>
    <source>
        <strain evidence="1">KCTC 12899</strain>
    </source>
</reference>
<dbReference type="InterPro" id="IPR032710">
    <property type="entry name" value="NTF2-like_dom_sf"/>
</dbReference>
<dbReference type="GO" id="GO:0030638">
    <property type="term" value="P:polyketide metabolic process"/>
    <property type="evidence" value="ECO:0007669"/>
    <property type="project" value="InterPro"/>
</dbReference>
<dbReference type="InterPro" id="IPR009959">
    <property type="entry name" value="Cyclase_SnoaL-like"/>
</dbReference>
<sequence length="147" mass="16919">MKKVRCCETMAYWYDQLWNQRNPEPIETVLADDFVLHGHGGEKITKQGYRAFFDAICQGFREIHLEVVDQIEEGDRCAMRLALTATLNSTGKKAEFQMQAFIRFDDEGRAVEAWDTVDWYGYLTRVDALPADTLNLVIEEGKTFTAL</sequence>
<accession>A0A8J7QG46</accession>
<gene>
    <name evidence="1" type="ORF">J3U88_13080</name>
</gene>
<dbReference type="Gene3D" id="3.10.450.50">
    <property type="match status" value="1"/>
</dbReference>
<dbReference type="EMBL" id="JAFREP010000011">
    <property type="protein sequence ID" value="MBO1319400.1"/>
    <property type="molecule type" value="Genomic_DNA"/>
</dbReference>
<protein>
    <submittedName>
        <fullName evidence="1">Ester cyclase</fullName>
    </submittedName>
</protein>
<organism evidence="1 2">
    <name type="scientific">Acanthopleuribacter pedis</name>
    <dbReference type="NCBI Taxonomy" id="442870"/>
    <lineage>
        <taxon>Bacteria</taxon>
        <taxon>Pseudomonadati</taxon>
        <taxon>Acidobacteriota</taxon>
        <taxon>Holophagae</taxon>
        <taxon>Acanthopleuribacterales</taxon>
        <taxon>Acanthopleuribacteraceae</taxon>
        <taxon>Acanthopleuribacter</taxon>
    </lineage>
</organism>
<keyword evidence="2" id="KW-1185">Reference proteome</keyword>
<dbReference type="Pfam" id="PF07366">
    <property type="entry name" value="SnoaL"/>
    <property type="match status" value="1"/>
</dbReference>
<dbReference type="PANTHER" id="PTHR38436">
    <property type="entry name" value="POLYKETIDE CYCLASE SNOAL-LIKE DOMAIN"/>
    <property type="match status" value="1"/>
</dbReference>
<dbReference type="Proteomes" id="UP000664417">
    <property type="component" value="Unassembled WGS sequence"/>
</dbReference>
<dbReference type="SUPFAM" id="SSF54427">
    <property type="entry name" value="NTF2-like"/>
    <property type="match status" value="1"/>
</dbReference>
<dbReference type="AlphaFoldDB" id="A0A8J7QG46"/>